<protein>
    <submittedName>
        <fullName evidence="1">Fatty acid cis/trans isomerase</fullName>
    </submittedName>
</protein>
<name>A0AA35Y1I3_METCP</name>
<proteinExistence type="predicted"/>
<evidence type="ECO:0000313" key="1">
    <source>
        <dbReference type="EMBL" id="CAI8879222.1"/>
    </source>
</evidence>
<gene>
    <name evidence="1" type="ORF">MCNOR_3028</name>
</gene>
<accession>A0AA35Y1I3</accession>
<dbReference type="RefSeq" id="WP_282213345.1">
    <property type="nucleotide sequence ID" value="NZ_OX458332.1"/>
</dbReference>
<dbReference type="GO" id="GO:0016853">
    <property type="term" value="F:isomerase activity"/>
    <property type="evidence" value="ECO:0007669"/>
    <property type="project" value="UniProtKB-KW"/>
</dbReference>
<evidence type="ECO:0000313" key="2">
    <source>
        <dbReference type="Proteomes" id="UP001158598"/>
    </source>
</evidence>
<dbReference type="Pfam" id="PF06934">
    <property type="entry name" value="CTI"/>
    <property type="match status" value="1"/>
</dbReference>
<dbReference type="EMBL" id="OX458332">
    <property type="protein sequence ID" value="CAI8879222.1"/>
    <property type="molecule type" value="Genomic_DNA"/>
</dbReference>
<dbReference type="InterPro" id="IPR010706">
    <property type="entry name" value="Fatty_acid_cis-trans_isomerase"/>
</dbReference>
<reference evidence="1" key="1">
    <citation type="submission" date="2023-03" db="EMBL/GenBank/DDBJ databases">
        <authorList>
            <person name="Pearce D."/>
        </authorList>
    </citation>
    <scope>NUCLEOTIDE SEQUENCE</scope>
    <source>
        <strain evidence="1">Mc</strain>
    </source>
</reference>
<dbReference type="Proteomes" id="UP001158598">
    <property type="component" value="Chromosome"/>
</dbReference>
<organism evidence="1 2">
    <name type="scientific">Methylococcus capsulatus</name>
    <dbReference type="NCBI Taxonomy" id="414"/>
    <lineage>
        <taxon>Bacteria</taxon>
        <taxon>Pseudomonadati</taxon>
        <taxon>Pseudomonadota</taxon>
        <taxon>Gammaproteobacteria</taxon>
        <taxon>Methylococcales</taxon>
        <taxon>Methylococcaceae</taxon>
        <taxon>Methylococcus</taxon>
    </lineage>
</organism>
<sequence>MRPFIALFLLALVGGCAVYGQYRLDQRYGAPDPRRFDRPRSTAALPVEYRRDVKPILDSRCVVCHACYDAPCQLQLGSYEGVTRGANGEQVYDAARLLAADPTRLFLDARSTAEWRSKGFHPVLNERNSTTEANREAGVMANLLALKRRFEFPSYGLLPRDRYDFSLDRSQQCPAIEEIGDFEAEHPEWGMPYGLPPLSERENRTLMAWLEGGAPAAPEPALSAAERDQISRWEAFLNGADPKMRLMSRYLYEHWFLAHLYFDELPPGGYFELVRSRTAPGQPIDVIATRRPYDDPGVAQVYYRLRPHRPALVSKTHMPYALNTARMARIKTWFLDEPYTVKALPSYEPKVSANPFITFEQIPVRSRYRLLLDEAQFTIMNFIKGPVCRGQVALNVINDHFWIGFIHPDNPVFNETSAFLADVLKEVGLPTEQQSNALLTKWLLYSRGQTDYLRRKSELVNRRFTGRNSPSLSMLWDGDGYNPNAALTVFRHFDSASVVKGLLGDRPQTALILGYTLLERIHYLLVAGFDVYGNTAHQLEARLYMDFLRMEGEMNFLALLPAGDRNAVRDFWYRGAGDEVKTYLNGSKAYFTQRTGVEYRTGDPLTELFGLWKAHLAPVLDHRHEYAQSTQDDPNAGLLKTLSGLRGRMLSILPESSFLTLQGEDGVDRHYTLIRNSAHSNISELFFEEDRRLPDEDTLLVARGFIGAYPNAFYRLRSNRLAAFIDQLGRLRSEQDYAEFAARFAVRRTDPRFWAHSDAVHEAFRKADPVEASLFDFNRLENR</sequence>
<dbReference type="AlphaFoldDB" id="A0AA35Y1I3"/>
<keyword evidence="1" id="KW-0413">Isomerase</keyword>
<dbReference type="PROSITE" id="PS51257">
    <property type="entry name" value="PROKAR_LIPOPROTEIN"/>
    <property type="match status" value="1"/>
</dbReference>